<protein>
    <submittedName>
        <fullName evidence="5">3'-5' exonuclease</fullName>
    </submittedName>
</protein>
<accession>A0ABX0ZQX7</accession>
<dbReference type="Gene3D" id="3.30.420.10">
    <property type="entry name" value="Ribonuclease H-like superfamily/Ribonuclease H"/>
    <property type="match status" value="1"/>
</dbReference>
<evidence type="ECO:0000313" key="5">
    <source>
        <dbReference type="EMBL" id="NJP45407.1"/>
    </source>
</evidence>
<gene>
    <name evidence="5" type="ORF">HCN08_18655</name>
</gene>
<dbReference type="SMART" id="SM00479">
    <property type="entry name" value="EXOIII"/>
    <property type="match status" value="1"/>
</dbReference>
<dbReference type="PANTHER" id="PTHR30231">
    <property type="entry name" value="DNA POLYMERASE III SUBUNIT EPSILON"/>
    <property type="match status" value="1"/>
</dbReference>
<dbReference type="InterPro" id="IPR013520">
    <property type="entry name" value="Ribonucl_H"/>
</dbReference>
<dbReference type="RefSeq" id="WP_167984276.1">
    <property type="nucleotide sequence ID" value="NZ_JAATEJ010000015.1"/>
</dbReference>
<dbReference type="Pfam" id="PF00929">
    <property type="entry name" value="RNase_T"/>
    <property type="match status" value="1"/>
</dbReference>
<evidence type="ECO:0000256" key="1">
    <source>
        <dbReference type="ARBA" id="ARBA00022722"/>
    </source>
</evidence>
<dbReference type="EMBL" id="JAATEJ010000015">
    <property type="protein sequence ID" value="NJP45407.1"/>
    <property type="molecule type" value="Genomic_DNA"/>
</dbReference>
<evidence type="ECO:0000259" key="4">
    <source>
        <dbReference type="SMART" id="SM00479"/>
    </source>
</evidence>
<comment type="caution">
    <text evidence="5">The sequence shown here is derived from an EMBL/GenBank/DDBJ whole genome shotgun (WGS) entry which is preliminary data.</text>
</comment>
<dbReference type="GO" id="GO:0004527">
    <property type="term" value="F:exonuclease activity"/>
    <property type="evidence" value="ECO:0007669"/>
    <property type="project" value="UniProtKB-KW"/>
</dbReference>
<proteinExistence type="predicted"/>
<dbReference type="CDD" id="cd06127">
    <property type="entry name" value="DEDDh"/>
    <property type="match status" value="1"/>
</dbReference>
<dbReference type="InterPro" id="IPR012337">
    <property type="entry name" value="RNaseH-like_sf"/>
</dbReference>
<evidence type="ECO:0000256" key="2">
    <source>
        <dbReference type="ARBA" id="ARBA00022801"/>
    </source>
</evidence>
<reference evidence="5 6" key="1">
    <citation type="submission" date="2020-03" db="EMBL/GenBank/DDBJ databases">
        <title>WGS of actinomycetes isolated from Thailand.</title>
        <authorList>
            <person name="Thawai C."/>
        </authorList>
    </citation>
    <scope>NUCLEOTIDE SEQUENCE [LARGE SCALE GENOMIC DNA]</scope>
    <source>
        <strain evidence="5 6">PRB2-1</strain>
    </source>
</reference>
<evidence type="ECO:0000313" key="6">
    <source>
        <dbReference type="Proteomes" id="UP000734511"/>
    </source>
</evidence>
<dbReference type="PANTHER" id="PTHR30231:SF4">
    <property type="entry name" value="PROTEIN NEN2"/>
    <property type="match status" value="1"/>
</dbReference>
<name>A0ABX0ZQX7_9ACTN</name>
<feature type="domain" description="Exonuclease" evidence="4">
    <location>
        <begin position="8"/>
        <end position="174"/>
    </location>
</feature>
<keyword evidence="3 5" id="KW-0269">Exonuclease</keyword>
<organism evidence="5 6">
    <name type="scientific">Actinacidiphila epipremni</name>
    <dbReference type="NCBI Taxonomy" id="2053013"/>
    <lineage>
        <taxon>Bacteria</taxon>
        <taxon>Bacillati</taxon>
        <taxon>Actinomycetota</taxon>
        <taxon>Actinomycetes</taxon>
        <taxon>Kitasatosporales</taxon>
        <taxon>Streptomycetaceae</taxon>
        <taxon>Actinacidiphila</taxon>
    </lineage>
</organism>
<dbReference type="SUPFAM" id="SSF53098">
    <property type="entry name" value="Ribonuclease H-like"/>
    <property type="match status" value="1"/>
</dbReference>
<keyword evidence="1" id="KW-0540">Nuclease</keyword>
<evidence type="ECO:0000256" key="3">
    <source>
        <dbReference type="ARBA" id="ARBA00022839"/>
    </source>
</evidence>
<keyword evidence="2" id="KW-0378">Hydrolase</keyword>
<keyword evidence="6" id="KW-1185">Reference proteome</keyword>
<sequence length="200" mass="21997">MNFSTWPPLIVVDVEGNGTHPPDLVEVAILPVRDGRPDLTTARSWLVRPPRPVTARASRVHGLTNERLARCPPWHDIAGQARTALGHAWIAAHNAHVDYRALTAHLPGWQPAGVIDTLRLARATLPHLPSHTLDALIDHLDPDLTQATDHRHRARYDTHATALVLLTLAQHYPSWDHLTKTAVPPGLPGAAEPDEAPTLW</sequence>
<dbReference type="InterPro" id="IPR036397">
    <property type="entry name" value="RNaseH_sf"/>
</dbReference>
<dbReference type="Proteomes" id="UP000734511">
    <property type="component" value="Unassembled WGS sequence"/>
</dbReference>